<organism evidence="2 3">
    <name type="scientific">candidate division WWE3 bacterium RIFOXYC1_FULL_39_7</name>
    <dbReference type="NCBI Taxonomy" id="1802643"/>
    <lineage>
        <taxon>Bacteria</taxon>
        <taxon>Katanobacteria</taxon>
    </lineage>
</organism>
<dbReference type="GO" id="GO:0008757">
    <property type="term" value="F:S-adenosylmethionine-dependent methyltransferase activity"/>
    <property type="evidence" value="ECO:0007669"/>
    <property type="project" value="InterPro"/>
</dbReference>
<dbReference type="InterPro" id="IPR029063">
    <property type="entry name" value="SAM-dependent_MTases_sf"/>
</dbReference>
<name>A0A1F4WMI9_UNCKA</name>
<dbReference type="AlphaFoldDB" id="A0A1F4WMI9"/>
<evidence type="ECO:0000259" key="1">
    <source>
        <dbReference type="Pfam" id="PF08241"/>
    </source>
</evidence>
<gene>
    <name evidence="2" type="ORF">A2415_00755</name>
</gene>
<comment type="caution">
    <text evidence="2">The sequence shown here is derived from an EMBL/GenBank/DDBJ whole genome shotgun (WGS) entry which is preliminary data.</text>
</comment>
<feature type="domain" description="Methyltransferase type 11" evidence="1">
    <location>
        <begin position="45"/>
        <end position="86"/>
    </location>
</feature>
<reference evidence="2 3" key="1">
    <citation type="journal article" date="2016" name="Nat. Commun.">
        <title>Thousands of microbial genomes shed light on interconnected biogeochemical processes in an aquifer system.</title>
        <authorList>
            <person name="Anantharaman K."/>
            <person name="Brown C.T."/>
            <person name="Hug L.A."/>
            <person name="Sharon I."/>
            <person name="Castelle C.J."/>
            <person name="Probst A.J."/>
            <person name="Thomas B.C."/>
            <person name="Singh A."/>
            <person name="Wilkins M.J."/>
            <person name="Karaoz U."/>
            <person name="Brodie E.L."/>
            <person name="Williams K.H."/>
            <person name="Hubbard S.S."/>
            <person name="Banfield J.F."/>
        </authorList>
    </citation>
    <scope>NUCLEOTIDE SEQUENCE [LARGE SCALE GENOMIC DNA]</scope>
</reference>
<dbReference type="Pfam" id="PF08241">
    <property type="entry name" value="Methyltransf_11"/>
    <property type="match status" value="1"/>
</dbReference>
<accession>A0A1F4WMI9</accession>
<dbReference type="InterPro" id="IPR013216">
    <property type="entry name" value="Methyltransf_11"/>
</dbReference>
<dbReference type="Proteomes" id="UP000179113">
    <property type="component" value="Unassembled WGS sequence"/>
</dbReference>
<evidence type="ECO:0000313" key="3">
    <source>
        <dbReference type="Proteomes" id="UP000179113"/>
    </source>
</evidence>
<proteinExistence type="predicted"/>
<protein>
    <recommendedName>
        <fullName evidence="1">Methyltransferase type 11 domain-containing protein</fullName>
    </recommendedName>
</protein>
<sequence length="209" mass="24744">MENKQDKVIINFGCNGSRIPGSIGVDVIPRKETVDVVHNLNNYPYPFPDNYADEIHLYHVLEHLDDSIKAIEELHRILKPGGIFYLRVPHFSSLYAWGDITHKKAFSIYAFDIFDAQRDYKKWGYSGVRFNILTRKIRYFYTWPNEDWYMKYIVKPDWPPLVGYILKPFILFMNALINVSPEIFERFWCYWVGGAAEIYLIMEAVKDDK</sequence>
<dbReference type="SUPFAM" id="SSF53335">
    <property type="entry name" value="S-adenosyl-L-methionine-dependent methyltransferases"/>
    <property type="match status" value="1"/>
</dbReference>
<dbReference type="EMBL" id="MEWA01000010">
    <property type="protein sequence ID" value="OGC70113.1"/>
    <property type="molecule type" value="Genomic_DNA"/>
</dbReference>
<dbReference type="Gene3D" id="3.40.50.150">
    <property type="entry name" value="Vaccinia Virus protein VP39"/>
    <property type="match status" value="1"/>
</dbReference>
<evidence type="ECO:0000313" key="2">
    <source>
        <dbReference type="EMBL" id="OGC70113.1"/>
    </source>
</evidence>